<dbReference type="EMBL" id="SRPW01000770">
    <property type="protein sequence ID" value="KAG6012204.1"/>
    <property type="molecule type" value="Genomic_DNA"/>
</dbReference>
<dbReference type="Proteomes" id="UP000748025">
    <property type="component" value="Unassembled WGS sequence"/>
</dbReference>
<reference evidence="2" key="1">
    <citation type="journal article" date="2020" name="bioRxiv">
        <title>Whole genome comparisons of ergot fungi reveals the divergence and evolution of species within the genus Claviceps are the result of varying mechanisms driving genome evolution and host range expansion.</title>
        <authorList>
            <person name="Wyka S.A."/>
            <person name="Mondo S.J."/>
            <person name="Liu M."/>
            <person name="Dettman J."/>
            <person name="Nalam V."/>
            <person name="Broders K.D."/>
        </authorList>
    </citation>
    <scope>NUCLEOTIDE SEQUENCE</scope>
    <source>
        <strain evidence="2">CCC 602</strain>
    </source>
</reference>
<organism evidence="2 3">
    <name type="scientific">Claviceps pusilla</name>
    <dbReference type="NCBI Taxonomy" id="123648"/>
    <lineage>
        <taxon>Eukaryota</taxon>
        <taxon>Fungi</taxon>
        <taxon>Dikarya</taxon>
        <taxon>Ascomycota</taxon>
        <taxon>Pezizomycotina</taxon>
        <taxon>Sordariomycetes</taxon>
        <taxon>Hypocreomycetidae</taxon>
        <taxon>Hypocreales</taxon>
        <taxon>Clavicipitaceae</taxon>
        <taxon>Claviceps</taxon>
    </lineage>
</organism>
<proteinExistence type="predicted"/>
<keyword evidence="3" id="KW-1185">Reference proteome</keyword>
<feature type="non-terminal residue" evidence="2">
    <location>
        <position position="66"/>
    </location>
</feature>
<gene>
    <name evidence="2" type="ORF">E4U43_007901</name>
</gene>
<name>A0A9P7T057_9HYPO</name>
<feature type="region of interest" description="Disordered" evidence="1">
    <location>
        <begin position="1"/>
        <end position="66"/>
    </location>
</feature>
<feature type="compositionally biased region" description="Low complexity" evidence="1">
    <location>
        <begin position="56"/>
        <end position="66"/>
    </location>
</feature>
<evidence type="ECO:0000313" key="3">
    <source>
        <dbReference type="Proteomes" id="UP000748025"/>
    </source>
</evidence>
<evidence type="ECO:0000256" key="1">
    <source>
        <dbReference type="SAM" id="MobiDB-lite"/>
    </source>
</evidence>
<accession>A0A9P7T057</accession>
<dbReference type="AlphaFoldDB" id="A0A9P7T057"/>
<comment type="caution">
    <text evidence="2">The sequence shown here is derived from an EMBL/GenBank/DDBJ whole genome shotgun (WGS) entry which is preliminary data.</text>
</comment>
<sequence>MPSLVGDADTNGIVQEVNGLRRPETPAGRMALTDYSINPSPPSEEKSARLRKAVPDDLLLPDGHPD</sequence>
<protein>
    <submittedName>
        <fullName evidence="2">Uncharacterized protein</fullName>
    </submittedName>
</protein>
<evidence type="ECO:0000313" key="2">
    <source>
        <dbReference type="EMBL" id="KAG6012204.1"/>
    </source>
</evidence>
<dbReference type="OrthoDB" id="4418812at2759"/>